<dbReference type="HOGENOM" id="CLU_063953_2_0_1"/>
<evidence type="ECO:0000256" key="8">
    <source>
        <dbReference type="ARBA" id="ARBA00022840"/>
    </source>
</evidence>
<protein>
    <recommendedName>
        <fullName evidence="2">non-specific serine/threonine protein kinase</fullName>
        <ecNumber evidence="2">2.7.11.1</ecNumber>
    </recommendedName>
</protein>
<dbReference type="PANTHER" id="PTHR12209:SF0">
    <property type="entry name" value="EKC_KEOPS COMPLEX SUBUNIT TP53RK"/>
    <property type="match status" value="1"/>
</dbReference>
<evidence type="ECO:0000313" key="13">
    <source>
        <dbReference type="Proteomes" id="UP000053780"/>
    </source>
</evidence>
<sequence length="190" mass="22767">MKILFRGAESIIYVKNNILHKERLCKEYRLNELDSKIIKQRQKRIKIIELLNSLNISCPKYLFSKDNIIMMEYIDGKTIKEFITENIFYEVGKLVFLLHKNNIVHGDLTTSNFIYRDKLYIIDFGLSFISLKNEDKAVDLFVFEKSIRCAHDEKYIDEFYEGYKSSGDTKEIMERLEKVRKRGRKHEIEY</sequence>
<evidence type="ECO:0000256" key="3">
    <source>
        <dbReference type="ARBA" id="ARBA00022527"/>
    </source>
</evidence>
<keyword evidence="6" id="KW-0547">Nucleotide-binding</keyword>
<dbReference type="EC" id="2.7.11.1" evidence="2"/>
<feature type="domain" description="Protein kinase" evidence="11">
    <location>
        <begin position="1"/>
        <end position="190"/>
    </location>
</feature>
<evidence type="ECO:0000313" key="12">
    <source>
        <dbReference type="EMBL" id="EQB60473.1"/>
    </source>
</evidence>
<proteinExistence type="inferred from homology"/>
<evidence type="ECO:0000256" key="9">
    <source>
        <dbReference type="ARBA" id="ARBA00047899"/>
    </source>
</evidence>
<evidence type="ECO:0000256" key="1">
    <source>
        <dbReference type="ARBA" id="ARBA00010630"/>
    </source>
</evidence>
<evidence type="ECO:0000256" key="2">
    <source>
        <dbReference type="ARBA" id="ARBA00012513"/>
    </source>
</evidence>
<dbReference type="InterPro" id="IPR000719">
    <property type="entry name" value="Prot_kinase_dom"/>
</dbReference>
<keyword evidence="3" id="KW-0723">Serine/threonine-protein kinase</keyword>
<evidence type="ECO:0000256" key="7">
    <source>
        <dbReference type="ARBA" id="ARBA00022777"/>
    </source>
</evidence>
<dbReference type="GO" id="GO:0008033">
    <property type="term" value="P:tRNA processing"/>
    <property type="evidence" value="ECO:0007669"/>
    <property type="project" value="UniProtKB-KW"/>
</dbReference>
<dbReference type="InterPro" id="IPR011009">
    <property type="entry name" value="Kinase-like_dom_sf"/>
</dbReference>
<dbReference type="SUPFAM" id="SSF56112">
    <property type="entry name" value="Protein kinase-like (PK-like)"/>
    <property type="match status" value="1"/>
</dbReference>
<keyword evidence="4" id="KW-0808">Transferase</keyword>
<keyword evidence="8" id="KW-0067">ATP-binding</keyword>
<dbReference type="AlphaFoldDB" id="T0L7P0"/>
<keyword evidence="13" id="KW-1185">Reference proteome</keyword>
<comment type="similarity">
    <text evidence="1">Belongs to the protein kinase superfamily. BUD32 family.</text>
</comment>
<accession>T0L7P0</accession>
<dbReference type="PROSITE" id="PS00109">
    <property type="entry name" value="PROTEIN_KINASE_TYR"/>
    <property type="match status" value="1"/>
</dbReference>
<evidence type="ECO:0000256" key="5">
    <source>
        <dbReference type="ARBA" id="ARBA00022694"/>
    </source>
</evidence>
<evidence type="ECO:0000259" key="11">
    <source>
        <dbReference type="PROSITE" id="PS50011"/>
    </source>
</evidence>
<dbReference type="Gene3D" id="3.30.200.20">
    <property type="entry name" value="Phosphorylase Kinase, domain 1"/>
    <property type="match status" value="1"/>
</dbReference>
<dbReference type="GO" id="GO:0004674">
    <property type="term" value="F:protein serine/threonine kinase activity"/>
    <property type="evidence" value="ECO:0007669"/>
    <property type="project" value="UniProtKB-KW"/>
</dbReference>
<dbReference type="InterPro" id="IPR008266">
    <property type="entry name" value="Tyr_kinase_AS"/>
</dbReference>
<dbReference type="Proteomes" id="UP000053780">
    <property type="component" value="Unassembled WGS sequence"/>
</dbReference>
<dbReference type="PANTHER" id="PTHR12209">
    <property type="entry name" value="NON-SPECIFIC SERINE/THREONINE PROTEIN KINASE"/>
    <property type="match status" value="1"/>
</dbReference>
<dbReference type="EMBL" id="KE647283">
    <property type="protein sequence ID" value="EQB60473.1"/>
    <property type="molecule type" value="Genomic_DNA"/>
</dbReference>
<dbReference type="GO" id="GO:0005829">
    <property type="term" value="C:cytosol"/>
    <property type="evidence" value="ECO:0007669"/>
    <property type="project" value="TreeGrafter"/>
</dbReference>
<keyword evidence="5" id="KW-0819">tRNA processing</keyword>
<dbReference type="InterPro" id="IPR022495">
    <property type="entry name" value="Bud32"/>
</dbReference>
<comment type="catalytic activity">
    <reaction evidence="10">
        <text>L-seryl-[protein] + ATP = O-phospho-L-seryl-[protein] + ADP + H(+)</text>
        <dbReference type="Rhea" id="RHEA:17989"/>
        <dbReference type="Rhea" id="RHEA-COMP:9863"/>
        <dbReference type="Rhea" id="RHEA-COMP:11604"/>
        <dbReference type="ChEBI" id="CHEBI:15378"/>
        <dbReference type="ChEBI" id="CHEBI:29999"/>
        <dbReference type="ChEBI" id="CHEBI:30616"/>
        <dbReference type="ChEBI" id="CHEBI:83421"/>
        <dbReference type="ChEBI" id="CHEBI:456216"/>
        <dbReference type="EC" id="2.7.11.1"/>
    </reaction>
</comment>
<dbReference type="VEuPathDB" id="MicrosporidiaDB:NAPIS_ORF01952"/>
<reference evidence="12 13" key="1">
    <citation type="journal article" date="2013" name="BMC Genomics">
        <title>Genome sequencing and comparative genomics of honey bee microsporidia, Nosema apis reveal novel insights into host-parasite interactions.</title>
        <authorList>
            <person name="Chen Yp."/>
            <person name="Pettis J.S."/>
            <person name="Zhao Y."/>
            <person name="Liu X."/>
            <person name="Tallon L.J."/>
            <person name="Sadzewicz L.D."/>
            <person name="Li R."/>
            <person name="Zheng H."/>
            <person name="Huang S."/>
            <person name="Zhang X."/>
            <person name="Hamilton M.C."/>
            <person name="Pernal S.F."/>
            <person name="Melathopoulos A.P."/>
            <person name="Yan X."/>
            <person name="Evans J.D."/>
        </authorList>
    </citation>
    <scope>NUCLEOTIDE SEQUENCE [LARGE SCALE GENOMIC DNA]</scope>
    <source>
        <strain evidence="12 13">BRL 01</strain>
    </source>
</reference>
<dbReference type="OrthoDB" id="3399at2759"/>
<evidence type="ECO:0000256" key="6">
    <source>
        <dbReference type="ARBA" id="ARBA00022741"/>
    </source>
</evidence>
<dbReference type="Gene3D" id="1.10.510.10">
    <property type="entry name" value="Transferase(Phosphotransferase) domain 1"/>
    <property type="match status" value="1"/>
</dbReference>
<organism evidence="12 13">
    <name type="scientific">Vairimorpha apis BRL 01</name>
    <dbReference type="NCBI Taxonomy" id="1037528"/>
    <lineage>
        <taxon>Eukaryota</taxon>
        <taxon>Fungi</taxon>
        <taxon>Fungi incertae sedis</taxon>
        <taxon>Microsporidia</taxon>
        <taxon>Nosematidae</taxon>
        <taxon>Vairimorpha</taxon>
    </lineage>
</organism>
<gene>
    <name evidence="12" type="ORF">NAPIS_ORF01952</name>
</gene>
<dbReference type="PROSITE" id="PS50011">
    <property type="entry name" value="PROTEIN_KINASE_DOM"/>
    <property type="match status" value="1"/>
</dbReference>
<dbReference type="InterPro" id="IPR018934">
    <property type="entry name" value="RIO_dom"/>
</dbReference>
<keyword evidence="7 12" id="KW-0418">Kinase</keyword>
<evidence type="ECO:0000256" key="10">
    <source>
        <dbReference type="ARBA" id="ARBA00048679"/>
    </source>
</evidence>
<name>T0L7P0_9MICR</name>
<dbReference type="Pfam" id="PF01163">
    <property type="entry name" value="RIO1"/>
    <property type="match status" value="1"/>
</dbReference>
<comment type="catalytic activity">
    <reaction evidence="9">
        <text>L-threonyl-[protein] + ATP = O-phospho-L-threonyl-[protein] + ADP + H(+)</text>
        <dbReference type="Rhea" id="RHEA:46608"/>
        <dbReference type="Rhea" id="RHEA-COMP:11060"/>
        <dbReference type="Rhea" id="RHEA-COMP:11605"/>
        <dbReference type="ChEBI" id="CHEBI:15378"/>
        <dbReference type="ChEBI" id="CHEBI:30013"/>
        <dbReference type="ChEBI" id="CHEBI:30616"/>
        <dbReference type="ChEBI" id="CHEBI:61977"/>
        <dbReference type="ChEBI" id="CHEBI:456216"/>
        <dbReference type="EC" id="2.7.11.1"/>
    </reaction>
</comment>
<dbReference type="GO" id="GO:0005524">
    <property type="term" value="F:ATP binding"/>
    <property type="evidence" value="ECO:0007669"/>
    <property type="project" value="UniProtKB-KW"/>
</dbReference>
<evidence type="ECO:0000256" key="4">
    <source>
        <dbReference type="ARBA" id="ARBA00022679"/>
    </source>
</evidence>
<dbReference type="NCBIfam" id="TIGR03724">
    <property type="entry name" value="arch_bud32"/>
    <property type="match status" value="1"/>
</dbReference>